<dbReference type="NCBIfam" id="TIGR02532">
    <property type="entry name" value="IV_pilin_GFxxxE"/>
    <property type="match status" value="1"/>
</dbReference>
<sequence>MQSPGAQSRHAAQGGFTLVELLVVMVLLSLVMLATGAALRTASQTEERVDARLQRMDDLRIVSSFLRSVLGRVSAEKTTLPVAAGASPYFFAGSAATVSWVGVMPARYGAAGRHHFRLQLLDSHQLVLSYVPWTNAANFPDWHSASTGSVVLLSDVRGMALKYQDATDEPPAWAPEWAEPTRLPDRISISINSGAGDWPDLVIPLRVLPASDPRSSGPSFGGGGR</sequence>
<dbReference type="Proteomes" id="UP000241829">
    <property type="component" value="Chromosome"/>
</dbReference>
<feature type="transmembrane region" description="Helical" evidence="1">
    <location>
        <begin position="21"/>
        <end position="39"/>
    </location>
</feature>
<evidence type="ECO:0000313" key="2">
    <source>
        <dbReference type="EMBL" id="AVP58857.1"/>
    </source>
</evidence>
<dbReference type="EMBL" id="CP027792">
    <property type="protein sequence ID" value="AVP58857.1"/>
    <property type="molecule type" value="Genomic_DNA"/>
</dbReference>
<name>A0A2P1NPC5_9BURK</name>
<reference evidence="3" key="1">
    <citation type="submission" date="2018-03" db="EMBL/GenBank/DDBJ databases">
        <title>Genome sequencing of Melaminivora sp. strain SC2-7.</title>
        <authorList>
            <person name="Kim S.-J."/>
            <person name="Heo J."/>
            <person name="Ahn J.-H."/>
            <person name="Kwon S.-W."/>
        </authorList>
    </citation>
    <scope>NUCLEOTIDE SEQUENCE [LARGE SCALE GENOMIC DNA]</scope>
    <source>
        <strain evidence="3">SC2-7</strain>
    </source>
</reference>
<evidence type="ECO:0000313" key="3">
    <source>
        <dbReference type="Proteomes" id="UP000241829"/>
    </source>
</evidence>
<protein>
    <submittedName>
        <fullName evidence="2">General secretion pathway protein GspJ</fullName>
    </submittedName>
</protein>
<proteinExistence type="predicted"/>
<dbReference type="Pfam" id="PF07963">
    <property type="entry name" value="N_methyl"/>
    <property type="match status" value="1"/>
</dbReference>
<dbReference type="AlphaFoldDB" id="A0A2P1NPC5"/>
<dbReference type="RefSeq" id="WP_106847405.1">
    <property type="nucleotide sequence ID" value="NZ_CP027792.1"/>
</dbReference>
<keyword evidence="1" id="KW-1133">Transmembrane helix</keyword>
<accession>A0A2P1NPC5</accession>
<dbReference type="InterPro" id="IPR012902">
    <property type="entry name" value="N_methyl_site"/>
</dbReference>
<keyword evidence="3" id="KW-1185">Reference proteome</keyword>
<keyword evidence="1" id="KW-0812">Transmembrane</keyword>
<evidence type="ECO:0000256" key="1">
    <source>
        <dbReference type="SAM" id="Phobius"/>
    </source>
</evidence>
<organism evidence="2 3">
    <name type="scientific">Pulveribacter suum</name>
    <dbReference type="NCBI Taxonomy" id="2116657"/>
    <lineage>
        <taxon>Bacteria</taxon>
        <taxon>Pseudomonadati</taxon>
        <taxon>Pseudomonadota</taxon>
        <taxon>Betaproteobacteria</taxon>
        <taxon>Burkholderiales</taxon>
        <taxon>Comamonadaceae</taxon>
        <taxon>Pulveribacter</taxon>
    </lineage>
</organism>
<dbReference type="PROSITE" id="PS00409">
    <property type="entry name" value="PROKAR_NTER_METHYL"/>
    <property type="match status" value="1"/>
</dbReference>
<dbReference type="OrthoDB" id="8819738at2"/>
<keyword evidence="1" id="KW-0472">Membrane</keyword>
<gene>
    <name evidence="2" type="ORF">C7H73_15055</name>
</gene>
<dbReference type="KEGG" id="melm:C7H73_15055"/>